<keyword evidence="4" id="KW-0732">Signal</keyword>
<dbReference type="SUPFAM" id="SSF54452">
    <property type="entry name" value="MHC antigen-recognition domain"/>
    <property type="match status" value="1"/>
</dbReference>
<dbReference type="Ensembl" id="ENSGMOT00000047010.1">
    <property type="protein sequence ID" value="ENSGMOP00000048977.1"/>
    <property type="gene ID" value="ENSGMOG00000026594.1"/>
</dbReference>
<evidence type="ECO:0000313" key="7">
    <source>
        <dbReference type="Proteomes" id="UP000694546"/>
    </source>
</evidence>
<proteinExistence type="inferred from homology"/>
<sequence length="401" mass="45629">MWSGSALVLLCGVWTVNAEINSLTYIYTAFTRPVGLPGIHEFSAIGLLDGRPIDYFDSDTQVKVPREDWMKERLDKEYWDKGTSSRQTKQQWFKVSLKVLNDRLRKNDTVNHYLQWRHGCEVNTTGSERKLSGIDQYGYDGDDFLSFDSHHKQWVAHMDGAILTKRKWDGIQQLNDYTDGYLHNECVQWLDTFLKYRKEANIKASPPEVYISARPFENNLKLSCLATGFHPKEITMNIRRDGHLVDRDDGLQSTGIRPNGDGTHQIKKWVMIPRGDTANYTCEVNHPASNIHVVEEWGKSLVGLVRVLWGKSLVGLVGCNGAAARYCRQWIQTGLTPGFTSTLLLTHTEHSNTFMTPPATHKNIRYEEAGQGTRYKQGQRKNTHVTVALASGCRGLREDPT</sequence>
<organism evidence="6 7">
    <name type="scientific">Gadus morhua</name>
    <name type="common">Atlantic cod</name>
    <dbReference type="NCBI Taxonomy" id="8049"/>
    <lineage>
        <taxon>Eukaryota</taxon>
        <taxon>Metazoa</taxon>
        <taxon>Chordata</taxon>
        <taxon>Craniata</taxon>
        <taxon>Vertebrata</taxon>
        <taxon>Euteleostomi</taxon>
        <taxon>Actinopterygii</taxon>
        <taxon>Neopterygii</taxon>
        <taxon>Teleostei</taxon>
        <taxon>Neoteleostei</taxon>
        <taxon>Acanthomorphata</taxon>
        <taxon>Zeiogadaria</taxon>
        <taxon>Gadariae</taxon>
        <taxon>Gadiformes</taxon>
        <taxon>Gadoidei</taxon>
        <taxon>Gadidae</taxon>
        <taxon>Gadus</taxon>
    </lineage>
</organism>
<dbReference type="GO" id="GO:0006955">
    <property type="term" value="P:immune response"/>
    <property type="evidence" value="ECO:0007669"/>
    <property type="project" value="TreeGrafter"/>
</dbReference>
<dbReference type="InterPro" id="IPR050208">
    <property type="entry name" value="MHC_class-I_related"/>
</dbReference>
<dbReference type="PRINTS" id="PR01638">
    <property type="entry name" value="MHCCLASSI"/>
</dbReference>
<dbReference type="InterPro" id="IPR013783">
    <property type="entry name" value="Ig-like_fold"/>
</dbReference>
<evidence type="ECO:0000313" key="6">
    <source>
        <dbReference type="Ensembl" id="ENSGMOP00000048977.1"/>
    </source>
</evidence>
<name>A0A8C5BP30_GADMO</name>
<evidence type="ECO:0000256" key="4">
    <source>
        <dbReference type="SAM" id="SignalP"/>
    </source>
</evidence>
<protein>
    <recommendedName>
        <fullName evidence="5">Ig-like domain-containing protein</fullName>
    </recommendedName>
</protein>
<dbReference type="Pfam" id="PF00129">
    <property type="entry name" value="MHC_I"/>
    <property type="match status" value="1"/>
</dbReference>
<dbReference type="AlphaFoldDB" id="A0A8C5BP30"/>
<accession>A0A8C5BP30</accession>
<comment type="similarity">
    <text evidence="3">Belongs to the MHC class I family.</text>
</comment>
<keyword evidence="1" id="KW-0325">Glycoprotein</keyword>
<evidence type="ECO:0000256" key="3">
    <source>
        <dbReference type="RuleBase" id="RU004439"/>
    </source>
</evidence>
<reference evidence="6" key="2">
    <citation type="submission" date="2025-09" db="UniProtKB">
        <authorList>
            <consortium name="Ensembl"/>
        </authorList>
    </citation>
    <scope>IDENTIFICATION</scope>
</reference>
<feature type="domain" description="Ig-like" evidence="5">
    <location>
        <begin position="207"/>
        <end position="294"/>
    </location>
</feature>
<dbReference type="InterPro" id="IPR003006">
    <property type="entry name" value="Ig/MHC_CS"/>
</dbReference>
<dbReference type="GeneTree" id="ENSGT01150000287002"/>
<keyword evidence="2" id="KW-0393">Immunoglobulin domain</keyword>
<dbReference type="OMA" id="VANDNQG"/>
<dbReference type="PROSITE" id="PS00290">
    <property type="entry name" value="IG_MHC"/>
    <property type="match status" value="1"/>
</dbReference>
<dbReference type="GO" id="GO:0009897">
    <property type="term" value="C:external side of plasma membrane"/>
    <property type="evidence" value="ECO:0007669"/>
    <property type="project" value="TreeGrafter"/>
</dbReference>
<dbReference type="PANTHER" id="PTHR16675">
    <property type="entry name" value="MHC CLASS I-RELATED"/>
    <property type="match status" value="1"/>
</dbReference>
<dbReference type="Proteomes" id="UP000694546">
    <property type="component" value="Chromosome 22"/>
</dbReference>
<dbReference type="InterPro" id="IPR011161">
    <property type="entry name" value="MHC_I-like_Ag-recog"/>
</dbReference>
<dbReference type="Gene3D" id="3.30.500.10">
    <property type="entry name" value="MHC class I-like antigen recognition-like"/>
    <property type="match status" value="1"/>
</dbReference>
<dbReference type="GO" id="GO:0005615">
    <property type="term" value="C:extracellular space"/>
    <property type="evidence" value="ECO:0007669"/>
    <property type="project" value="TreeGrafter"/>
</dbReference>
<dbReference type="Gene3D" id="2.60.40.10">
    <property type="entry name" value="Immunoglobulins"/>
    <property type="match status" value="1"/>
</dbReference>
<dbReference type="InterPro" id="IPR001039">
    <property type="entry name" value="MHC_I_a_a1/a2"/>
</dbReference>
<dbReference type="InterPro" id="IPR011162">
    <property type="entry name" value="MHC_I/II-like_Ag-recog"/>
</dbReference>
<evidence type="ECO:0000259" key="5">
    <source>
        <dbReference type="PROSITE" id="PS50835"/>
    </source>
</evidence>
<keyword evidence="7" id="KW-1185">Reference proteome</keyword>
<dbReference type="SUPFAM" id="SSF48726">
    <property type="entry name" value="Immunoglobulin"/>
    <property type="match status" value="1"/>
</dbReference>
<dbReference type="PROSITE" id="PS50835">
    <property type="entry name" value="IG_LIKE"/>
    <property type="match status" value="1"/>
</dbReference>
<dbReference type="InterPro" id="IPR036179">
    <property type="entry name" value="Ig-like_dom_sf"/>
</dbReference>
<dbReference type="PANTHER" id="PTHR16675:SF193">
    <property type="entry name" value="LOC571647 PROTEIN-RELATED"/>
    <property type="match status" value="1"/>
</dbReference>
<dbReference type="InterPro" id="IPR003597">
    <property type="entry name" value="Ig_C1-set"/>
</dbReference>
<dbReference type="InterPro" id="IPR037055">
    <property type="entry name" value="MHC_I-like_Ag-recog_sf"/>
</dbReference>
<dbReference type="SMART" id="SM00407">
    <property type="entry name" value="IGc1"/>
    <property type="match status" value="1"/>
</dbReference>
<dbReference type="Pfam" id="PF07654">
    <property type="entry name" value="C1-set"/>
    <property type="match status" value="1"/>
</dbReference>
<reference evidence="6" key="1">
    <citation type="submission" date="2025-08" db="UniProtKB">
        <authorList>
            <consortium name="Ensembl"/>
        </authorList>
    </citation>
    <scope>IDENTIFICATION</scope>
</reference>
<dbReference type="InterPro" id="IPR007110">
    <property type="entry name" value="Ig-like_dom"/>
</dbReference>
<evidence type="ECO:0000256" key="1">
    <source>
        <dbReference type="ARBA" id="ARBA00023180"/>
    </source>
</evidence>
<feature type="chain" id="PRO_5045903225" description="Ig-like domain-containing protein" evidence="4">
    <location>
        <begin position="19"/>
        <end position="401"/>
    </location>
</feature>
<evidence type="ECO:0000256" key="2">
    <source>
        <dbReference type="ARBA" id="ARBA00023319"/>
    </source>
</evidence>
<feature type="signal peptide" evidence="4">
    <location>
        <begin position="1"/>
        <end position="18"/>
    </location>
</feature>